<dbReference type="SUPFAM" id="SSF46894">
    <property type="entry name" value="C-terminal effector domain of the bipartite response regulators"/>
    <property type="match status" value="1"/>
</dbReference>
<dbReference type="GO" id="GO:0006355">
    <property type="term" value="P:regulation of DNA-templated transcription"/>
    <property type="evidence" value="ECO:0007669"/>
    <property type="project" value="InterPro"/>
</dbReference>
<dbReference type="GO" id="GO:0003677">
    <property type="term" value="F:DNA binding"/>
    <property type="evidence" value="ECO:0007669"/>
    <property type="project" value="UniProtKB-KW"/>
</dbReference>
<dbReference type="SMART" id="SM00421">
    <property type="entry name" value="HTH_LUXR"/>
    <property type="match status" value="1"/>
</dbReference>
<dbReference type="PRINTS" id="PR00038">
    <property type="entry name" value="HTHLUXR"/>
</dbReference>
<evidence type="ECO:0000313" key="3">
    <source>
        <dbReference type="EMBL" id="CAB4626996.1"/>
    </source>
</evidence>
<dbReference type="PROSITE" id="PS50043">
    <property type="entry name" value="HTH_LUXR_2"/>
    <property type="match status" value="1"/>
</dbReference>
<protein>
    <submittedName>
        <fullName evidence="3">Unannotated protein</fullName>
    </submittedName>
</protein>
<sequence length="180" mass="19106">MSLGLETDLSAWGDSPLSVAVREKEIRTGQVKINGDIFSVLSIPFVSHGVPTGIGVLILDDVQMKLEFSKGIGLALSKLGAFYLQSLDFGALALSAAPVPLGAEDLSPRQVNILGHIDSGLVNLEIAKNLMLSESTIRQETVKIYRALGVSSRLEAVKKAKSLGILAKKNSHVSSQLNQG</sequence>
<accession>A0A6J6IR90</accession>
<dbReference type="InterPro" id="IPR000792">
    <property type="entry name" value="Tscrpt_reg_LuxR_C"/>
</dbReference>
<evidence type="ECO:0000259" key="2">
    <source>
        <dbReference type="PROSITE" id="PS50043"/>
    </source>
</evidence>
<name>A0A6J6IR90_9ZZZZ</name>
<dbReference type="EMBL" id="CAEZVM010000007">
    <property type="protein sequence ID" value="CAB4626996.1"/>
    <property type="molecule type" value="Genomic_DNA"/>
</dbReference>
<dbReference type="InterPro" id="IPR016032">
    <property type="entry name" value="Sig_transdc_resp-reg_C-effctor"/>
</dbReference>
<reference evidence="3" key="1">
    <citation type="submission" date="2020-05" db="EMBL/GenBank/DDBJ databases">
        <authorList>
            <person name="Chiriac C."/>
            <person name="Salcher M."/>
            <person name="Ghai R."/>
            <person name="Kavagutti S V."/>
        </authorList>
    </citation>
    <scope>NUCLEOTIDE SEQUENCE</scope>
</reference>
<dbReference type="Pfam" id="PF00196">
    <property type="entry name" value="GerE"/>
    <property type="match status" value="1"/>
</dbReference>
<dbReference type="Gene3D" id="1.10.10.10">
    <property type="entry name" value="Winged helix-like DNA-binding domain superfamily/Winged helix DNA-binding domain"/>
    <property type="match status" value="1"/>
</dbReference>
<gene>
    <name evidence="3" type="ORF">UFOPK2032_00317</name>
</gene>
<dbReference type="InterPro" id="IPR036388">
    <property type="entry name" value="WH-like_DNA-bd_sf"/>
</dbReference>
<dbReference type="InterPro" id="IPR039420">
    <property type="entry name" value="WalR-like"/>
</dbReference>
<keyword evidence="1" id="KW-0238">DNA-binding</keyword>
<proteinExistence type="predicted"/>
<feature type="domain" description="HTH luxR-type" evidence="2">
    <location>
        <begin position="99"/>
        <end position="164"/>
    </location>
</feature>
<evidence type="ECO:0000256" key="1">
    <source>
        <dbReference type="ARBA" id="ARBA00023125"/>
    </source>
</evidence>
<organism evidence="3">
    <name type="scientific">freshwater metagenome</name>
    <dbReference type="NCBI Taxonomy" id="449393"/>
    <lineage>
        <taxon>unclassified sequences</taxon>
        <taxon>metagenomes</taxon>
        <taxon>ecological metagenomes</taxon>
    </lineage>
</organism>
<dbReference type="PANTHER" id="PTHR43214">
    <property type="entry name" value="TWO-COMPONENT RESPONSE REGULATOR"/>
    <property type="match status" value="1"/>
</dbReference>
<dbReference type="AlphaFoldDB" id="A0A6J6IR90"/>